<dbReference type="Proteomes" id="UP001607157">
    <property type="component" value="Unassembled WGS sequence"/>
</dbReference>
<keyword evidence="7" id="KW-1185">Reference proteome</keyword>
<evidence type="ECO:0000256" key="3">
    <source>
        <dbReference type="ARBA" id="ARBA00023315"/>
    </source>
</evidence>
<dbReference type="PANTHER" id="PTHR30098">
    <property type="entry name" value="LEUCYL/PHENYLALANYL-TRNA--PROTEIN TRANSFERASE"/>
    <property type="match status" value="1"/>
</dbReference>
<keyword evidence="3 4" id="KW-0012">Acyltransferase</keyword>
<comment type="caution">
    <text evidence="6">The sequence shown here is derived from an EMBL/GenBank/DDBJ whole genome shotgun (WGS) entry which is preliminary data.</text>
</comment>
<keyword evidence="1 4" id="KW-0963">Cytoplasm</keyword>
<dbReference type="InterPro" id="IPR004616">
    <property type="entry name" value="Leu/Phe-tRNA_Trfase"/>
</dbReference>
<dbReference type="SUPFAM" id="SSF55729">
    <property type="entry name" value="Acyl-CoA N-acyltransferases (Nat)"/>
    <property type="match status" value="1"/>
</dbReference>
<comment type="catalytic activity">
    <reaction evidence="4">
        <text>N-terminal L-arginyl-[protein] + L-leucyl-tRNA(Leu) = N-terminal L-leucyl-L-arginyl-[protein] + tRNA(Leu) + H(+)</text>
        <dbReference type="Rhea" id="RHEA:50416"/>
        <dbReference type="Rhea" id="RHEA-COMP:9613"/>
        <dbReference type="Rhea" id="RHEA-COMP:9622"/>
        <dbReference type="Rhea" id="RHEA-COMP:12672"/>
        <dbReference type="Rhea" id="RHEA-COMP:12673"/>
        <dbReference type="ChEBI" id="CHEBI:15378"/>
        <dbReference type="ChEBI" id="CHEBI:64719"/>
        <dbReference type="ChEBI" id="CHEBI:78442"/>
        <dbReference type="ChEBI" id="CHEBI:78494"/>
        <dbReference type="ChEBI" id="CHEBI:133044"/>
        <dbReference type="EC" id="2.3.2.6"/>
    </reaction>
</comment>
<dbReference type="Gene3D" id="3.30.70.3550">
    <property type="entry name" value="Leucyl/phenylalanyl-tRNA-protein transferase, N-terminal domain"/>
    <property type="match status" value="1"/>
</dbReference>
<dbReference type="NCBIfam" id="TIGR00667">
    <property type="entry name" value="aat"/>
    <property type="match status" value="1"/>
</dbReference>
<dbReference type="Pfam" id="PF03588">
    <property type="entry name" value="Leu_Phe_trans"/>
    <property type="match status" value="1"/>
</dbReference>
<reference evidence="6 7" key="1">
    <citation type="submission" date="2024-10" db="EMBL/GenBank/DDBJ databases">
        <authorList>
            <person name="Yang X.-N."/>
        </authorList>
    </citation>
    <scope>NUCLEOTIDE SEQUENCE [LARGE SCALE GENOMIC DNA]</scope>
    <source>
        <strain evidence="6 7">CAU 1059</strain>
    </source>
</reference>
<name>A0ABW7I750_9RHOB</name>
<dbReference type="GO" id="GO:0008914">
    <property type="term" value="F:leucyl-tRNA--protein transferase activity"/>
    <property type="evidence" value="ECO:0007669"/>
    <property type="project" value="UniProtKB-EC"/>
</dbReference>
<comment type="catalytic activity">
    <reaction evidence="4">
        <text>N-terminal L-lysyl-[protein] + L-leucyl-tRNA(Leu) = N-terminal L-leucyl-L-lysyl-[protein] + tRNA(Leu) + H(+)</text>
        <dbReference type="Rhea" id="RHEA:12340"/>
        <dbReference type="Rhea" id="RHEA-COMP:9613"/>
        <dbReference type="Rhea" id="RHEA-COMP:9622"/>
        <dbReference type="Rhea" id="RHEA-COMP:12670"/>
        <dbReference type="Rhea" id="RHEA-COMP:12671"/>
        <dbReference type="ChEBI" id="CHEBI:15378"/>
        <dbReference type="ChEBI" id="CHEBI:65249"/>
        <dbReference type="ChEBI" id="CHEBI:78442"/>
        <dbReference type="ChEBI" id="CHEBI:78494"/>
        <dbReference type="ChEBI" id="CHEBI:133043"/>
        <dbReference type="EC" id="2.3.2.6"/>
    </reaction>
</comment>
<dbReference type="RefSeq" id="WP_377170712.1">
    <property type="nucleotide sequence ID" value="NZ_JBHTJC010000002.1"/>
</dbReference>
<evidence type="ECO:0000256" key="4">
    <source>
        <dbReference type="HAMAP-Rule" id="MF_00688"/>
    </source>
</evidence>
<protein>
    <recommendedName>
        <fullName evidence="4">Leucyl/phenylalanyl-tRNA--protein transferase</fullName>
        <ecNumber evidence="4">2.3.2.6</ecNumber>
    </recommendedName>
    <alternativeName>
        <fullName evidence="4">L/F-transferase</fullName>
    </alternativeName>
    <alternativeName>
        <fullName evidence="4">Leucyltransferase</fullName>
    </alternativeName>
    <alternativeName>
        <fullName evidence="4">Phenyalanyltransferase</fullName>
    </alternativeName>
</protein>
<dbReference type="InterPro" id="IPR016181">
    <property type="entry name" value="Acyl_CoA_acyltransferase"/>
</dbReference>
<dbReference type="EMBL" id="JBIHMM010000002">
    <property type="protein sequence ID" value="MFH0254019.1"/>
    <property type="molecule type" value="Genomic_DNA"/>
</dbReference>
<dbReference type="InterPro" id="IPR042203">
    <property type="entry name" value="Leu/Phe-tRNA_Trfase_C"/>
</dbReference>
<dbReference type="Gene3D" id="3.40.630.70">
    <property type="entry name" value="Leucyl/phenylalanyl-tRNA-protein transferase, C-terminal domain"/>
    <property type="match status" value="1"/>
</dbReference>
<dbReference type="EC" id="2.3.2.6" evidence="4"/>
<sequence>MKDADFSLTPDLLLNAYASGIFPMSEGRDDPEIFWVDPRRRGVMPLDGPHISRSLAKQMRRGGYEVSLDRDFGAVVDACADRPETWINSEIRDQYVALHRLGHAHSLEVRAEGALMGGVYGVSIGAAFFGESMFSRGTGGSKLALVHLIDHLHRCGYLLFDTQFITEHLASLGAIEISRAAYRSALATALNSPADIRRVPLDPSPHSVLQRRTQTSNRG</sequence>
<gene>
    <name evidence="4 6" type="primary">aat</name>
    <name evidence="6" type="ORF">ACGRVM_08945</name>
</gene>
<dbReference type="HAMAP" id="MF_00688">
    <property type="entry name" value="Leu_Phe_trans"/>
    <property type="match status" value="1"/>
</dbReference>
<feature type="compositionally biased region" description="Polar residues" evidence="5">
    <location>
        <begin position="210"/>
        <end position="219"/>
    </location>
</feature>
<evidence type="ECO:0000256" key="1">
    <source>
        <dbReference type="ARBA" id="ARBA00022490"/>
    </source>
</evidence>
<evidence type="ECO:0000313" key="7">
    <source>
        <dbReference type="Proteomes" id="UP001607157"/>
    </source>
</evidence>
<keyword evidence="2 4" id="KW-0808">Transferase</keyword>
<comment type="similarity">
    <text evidence="4">Belongs to the L/F-transferase family.</text>
</comment>
<proteinExistence type="inferred from homology"/>
<evidence type="ECO:0000256" key="5">
    <source>
        <dbReference type="SAM" id="MobiDB-lite"/>
    </source>
</evidence>
<evidence type="ECO:0000256" key="2">
    <source>
        <dbReference type="ARBA" id="ARBA00022679"/>
    </source>
</evidence>
<comment type="subcellular location">
    <subcellularLocation>
        <location evidence="4">Cytoplasm</location>
    </subcellularLocation>
</comment>
<dbReference type="InterPro" id="IPR042221">
    <property type="entry name" value="Leu/Phe-tRNA_Trfase_N"/>
</dbReference>
<comment type="function">
    <text evidence="4">Functions in the N-end rule pathway of protein degradation where it conjugates Leu, Phe and, less efficiently, Met from aminoacyl-tRNAs to the N-termini of proteins containing an N-terminal arginine or lysine.</text>
</comment>
<organism evidence="6 7">
    <name type="scientific">Roseovarius aquimarinus</name>
    <dbReference type="NCBI Taxonomy" id="1229156"/>
    <lineage>
        <taxon>Bacteria</taxon>
        <taxon>Pseudomonadati</taxon>
        <taxon>Pseudomonadota</taxon>
        <taxon>Alphaproteobacteria</taxon>
        <taxon>Rhodobacterales</taxon>
        <taxon>Roseobacteraceae</taxon>
        <taxon>Roseovarius</taxon>
    </lineage>
</organism>
<dbReference type="PANTHER" id="PTHR30098:SF2">
    <property type="entry name" value="LEUCYL_PHENYLALANYL-TRNA--PROTEIN TRANSFERASE"/>
    <property type="match status" value="1"/>
</dbReference>
<accession>A0ABW7I750</accession>
<comment type="catalytic activity">
    <reaction evidence="4">
        <text>L-phenylalanyl-tRNA(Phe) + an N-terminal L-alpha-aminoacyl-[protein] = an N-terminal L-phenylalanyl-L-alpha-aminoacyl-[protein] + tRNA(Phe)</text>
        <dbReference type="Rhea" id="RHEA:43632"/>
        <dbReference type="Rhea" id="RHEA-COMP:9668"/>
        <dbReference type="Rhea" id="RHEA-COMP:9699"/>
        <dbReference type="Rhea" id="RHEA-COMP:10636"/>
        <dbReference type="Rhea" id="RHEA-COMP:10637"/>
        <dbReference type="ChEBI" id="CHEBI:78442"/>
        <dbReference type="ChEBI" id="CHEBI:78531"/>
        <dbReference type="ChEBI" id="CHEBI:78597"/>
        <dbReference type="ChEBI" id="CHEBI:83561"/>
        <dbReference type="EC" id="2.3.2.6"/>
    </reaction>
</comment>
<evidence type="ECO:0000313" key="6">
    <source>
        <dbReference type="EMBL" id="MFH0254019.1"/>
    </source>
</evidence>
<feature type="region of interest" description="Disordered" evidence="5">
    <location>
        <begin position="197"/>
        <end position="219"/>
    </location>
</feature>